<dbReference type="STRING" id="6832.A0A553NEC5"/>
<feature type="domain" description="SAM" evidence="2">
    <location>
        <begin position="111"/>
        <end position="175"/>
    </location>
</feature>
<organism evidence="3 4">
    <name type="scientific">Tigriopus californicus</name>
    <name type="common">Marine copepod</name>
    <dbReference type="NCBI Taxonomy" id="6832"/>
    <lineage>
        <taxon>Eukaryota</taxon>
        <taxon>Metazoa</taxon>
        <taxon>Ecdysozoa</taxon>
        <taxon>Arthropoda</taxon>
        <taxon>Crustacea</taxon>
        <taxon>Multicrustacea</taxon>
        <taxon>Hexanauplia</taxon>
        <taxon>Copepoda</taxon>
        <taxon>Harpacticoida</taxon>
        <taxon>Harpacticidae</taxon>
        <taxon>Tigriopus</taxon>
    </lineage>
</organism>
<dbReference type="EMBL" id="VCGU01000458">
    <property type="protein sequence ID" value="TRY63765.1"/>
    <property type="molecule type" value="Genomic_DNA"/>
</dbReference>
<evidence type="ECO:0000259" key="2">
    <source>
        <dbReference type="PROSITE" id="PS50105"/>
    </source>
</evidence>
<feature type="compositionally biased region" description="Low complexity" evidence="1">
    <location>
        <begin position="8"/>
        <end position="30"/>
    </location>
</feature>
<evidence type="ECO:0000313" key="4">
    <source>
        <dbReference type="Proteomes" id="UP000318571"/>
    </source>
</evidence>
<dbReference type="InterPro" id="IPR013761">
    <property type="entry name" value="SAM/pointed_sf"/>
</dbReference>
<feature type="compositionally biased region" description="Basic and acidic residues" evidence="1">
    <location>
        <begin position="31"/>
        <end position="42"/>
    </location>
</feature>
<dbReference type="CDD" id="cd09577">
    <property type="entry name" value="SAM_Ph1_2_3"/>
    <property type="match status" value="1"/>
</dbReference>
<dbReference type="GO" id="GO:0045892">
    <property type="term" value="P:negative regulation of DNA-templated transcription"/>
    <property type="evidence" value="ECO:0007669"/>
    <property type="project" value="TreeGrafter"/>
</dbReference>
<dbReference type="InterPro" id="IPR001660">
    <property type="entry name" value="SAM"/>
</dbReference>
<comment type="caution">
    <text evidence="3">The sequence shown here is derived from an EMBL/GenBank/DDBJ whole genome shotgun (WGS) entry which is preliminary data.</text>
</comment>
<dbReference type="GO" id="GO:0035102">
    <property type="term" value="C:PRC1 complex"/>
    <property type="evidence" value="ECO:0007669"/>
    <property type="project" value="TreeGrafter"/>
</dbReference>
<dbReference type="SMART" id="SM00454">
    <property type="entry name" value="SAM"/>
    <property type="match status" value="1"/>
</dbReference>
<proteinExistence type="predicted"/>
<dbReference type="PANTHER" id="PTHR12247">
    <property type="entry name" value="POLYCOMB GROUP PROTEIN"/>
    <property type="match status" value="1"/>
</dbReference>
<dbReference type="Gene3D" id="1.10.150.50">
    <property type="entry name" value="Transcription Factor, Ets-1"/>
    <property type="match status" value="1"/>
</dbReference>
<dbReference type="Proteomes" id="UP000318571">
    <property type="component" value="Chromosome 10"/>
</dbReference>
<feature type="region of interest" description="Disordered" evidence="1">
    <location>
        <begin position="1"/>
        <end position="89"/>
    </location>
</feature>
<dbReference type="PANTHER" id="PTHR12247:SF138">
    <property type="entry name" value="POLYHOMEOTIC DISTAL, ISOFORM A-RELATED"/>
    <property type="match status" value="1"/>
</dbReference>
<evidence type="ECO:0000313" key="3">
    <source>
        <dbReference type="EMBL" id="TRY63765.1"/>
    </source>
</evidence>
<dbReference type="SUPFAM" id="SSF47769">
    <property type="entry name" value="SAM/Pointed domain"/>
    <property type="match status" value="1"/>
</dbReference>
<dbReference type="AlphaFoldDB" id="A0A553NEC5"/>
<dbReference type="GO" id="GO:0042393">
    <property type="term" value="F:histone binding"/>
    <property type="evidence" value="ECO:0007669"/>
    <property type="project" value="TreeGrafter"/>
</dbReference>
<sequence length="179" mass="19099">MSSSFSGSLPSIKNNLSSSNSASSNISVNKKASEGNATEKKRGPGRPPGSTRQSIEQQRLNADKARSEAGAPPGKKSKIDSVPASTDPADLKAKNKIDVEALLKGTNPLKWSVQQVCDFVKDLPGCSDYVEDFLLQEIDGQALMLLKADHLMSAMAIKLGPALKICSAIDAMREELKQN</sequence>
<feature type="compositionally biased region" description="Polar residues" evidence="1">
    <location>
        <begin position="50"/>
        <end position="60"/>
    </location>
</feature>
<reference evidence="3 4" key="1">
    <citation type="journal article" date="2018" name="Nat. Ecol. Evol.">
        <title>Genomic signatures of mitonuclear coevolution across populations of Tigriopus californicus.</title>
        <authorList>
            <person name="Barreto F.S."/>
            <person name="Watson E.T."/>
            <person name="Lima T.G."/>
            <person name="Willett C.S."/>
            <person name="Edmands S."/>
            <person name="Li W."/>
            <person name="Burton R.S."/>
        </authorList>
    </citation>
    <scope>NUCLEOTIDE SEQUENCE [LARGE SCALE GENOMIC DNA]</scope>
    <source>
        <strain evidence="3 4">San Diego</strain>
    </source>
</reference>
<dbReference type="GO" id="GO:0003682">
    <property type="term" value="F:chromatin binding"/>
    <property type="evidence" value="ECO:0007669"/>
    <property type="project" value="TreeGrafter"/>
</dbReference>
<evidence type="ECO:0000256" key="1">
    <source>
        <dbReference type="SAM" id="MobiDB-lite"/>
    </source>
</evidence>
<gene>
    <name evidence="3" type="ORF">TCAL_16583</name>
</gene>
<accession>A0A553NEC5</accession>
<name>A0A553NEC5_TIGCA</name>
<dbReference type="Pfam" id="PF00536">
    <property type="entry name" value="SAM_1"/>
    <property type="match status" value="1"/>
</dbReference>
<dbReference type="InterPro" id="IPR050548">
    <property type="entry name" value="PcG_chromatin_remod_factors"/>
</dbReference>
<dbReference type="PROSITE" id="PS50105">
    <property type="entry name" value="SAM_DOMAIN"/>
    <property type="match status" value="1"/>
</dbReference>
<protein>
    <recommendedName>
        <fullName evidence="2">SAM domain-containing protein</fullName>
    </recommendedName>
</protein>
<dbReference type="OMA" id="MAAMSIK"/>
<keyword evidence="4" id="KW-1185">Reference proteome</keyword>